<dbReference type="AlphaFoldDB" id="A0A2Z4AC42"/>
<dbReference type="GO" id="GO:0000166">
    <property type="term" value="F:nucleotide binding"/>
    <property type="evidence" value="ECO:0007669"/>
    <property type="project" value="InterPro"/>
</dbReference>
<dbReference type="PANTHER" id="PTHR43818:SF11">
    <property type="entry name" value="BCDNA.GH03377"/>
    <property type="match status" value="1"/>
</dbReference>
<dbReference type="SUPFAM" id="SSF51735">
    <property type="entry name" value="NAD(P)-binding Rossmann-fold domains"/>
    <property type="match status" value="1"/>
</dbReference>
<organism evidence="4 5">
    <name type="scientific">Candidatus Moanibacter tarae</name>
    <dbReference type="NCBI Taxonomy" id="2200854"/>
    <lineage>
        <taxon>Bacteria</taxon>
        <taxon>Pseudomonadati</taxon>
        <taxon>Verrucomicrobiota</taxon>
        <taxon>Opitutia</taxon>
        <taxon>Puniceicoccales</taxon>
        <taxon>Puniceicoccales incertae sedis</taxon>
        <taxon>Candidatus Moanibacter</taxon>
    </lineage>
</organism>
<evidence type="ECO:0000256" key="1">
    <source>
        <dbReference type="ARBA" id="ARBA00023002"/>
    </source>
</evidence>
<gene>
    <name evidence="4" type="primary">afr_2</name>
    <name evidence="4" type="ORF">DF168_00691</name>
</gene>
<sequence>MRNFHPIRLGIIGAGFTGRQAALSASQLPSRINSVAMADLNTDRLQPVIDEFSIPKAYHDYRELLEDKTIEAVYLGVPPNIRLKMVIDSLSAGKHVMVQKPHAIRAPEILKMEAAAQRAKKVIQFSYYLRHYPQNRSVRAAIKSGKIGRPYHGRYFSKNARPVHSHADADRWLLIYGMKGGVLAQHMSHDLNLLWWWMGSPAPEWAFATKHNIHPIYNGPEGPSEDYFSGIIGFAEGATIQIDVTNSSHSDSPRICELHGEEGAVAGNERCGLINQNADEKPNQAIFRLTENGYEREEITEEYDIPHTTAPAGASPFYYEIEHFAMAIAGEVLPEVNAEEAYTFMRILDALYDSAKSNEKIVIN</sequence>
<reference evidence="4 5" key="1">
    <citation type="submission" date="2018-06" db="EMBL/GenBank/DDBJ databases">
        <title>Draft Genome Sequence of a Novel Marine Bacterium Related to the Verrucomicrobia.</title>
        <authorList>
            <person name="Vosseberg J."/>
            <person name="Martijn J."/>
            <person name="Ettema T.J.G."/>
        </authorList>
    </citation>
    <scope>NUCLEOTIDE SEQUENCE [LARGE SCALE GENOMIC DNA]</scope>
    <source>
        <strain evidence="4">TARA_B100001123</strain>
    </source>
</reference>
<dbReference type="InterPro" id="IPR000683">
    <property type="entry name" value="Gfo/Idh/MocA-like_OxRdtase_N"/>
</dbReference>
<dbReference type="KEGG" id="mtar:DF168_00691"/>
<dbReference type="Pfam" id="PF01408">
    <property type="entry name" value="GFO_IDH_MocA"/>
    <property type="match status" value="1"/>
</dbReference>
<evidence type="ECO:0000313" key="4">
    <source>
        <dbReference type="EMBL" id="AWT59501.1"/>
    </source>
</evidence>
<evidence type="ECO:0000259" key="3">
    <source>
        <dbReference type="Pfam" id="PF02894"/>
    </source>
</evidence>
<accession>A0A2Z4AC42</accession>
<proteinExistence type="predicted"/>
<evidence type="ECO:0000259" key="2">
    <source>
        <dbReference type="Pfam" id="PF01408"/>
    </source>
</evidence>
<evidence type="ECO:0000313" key="5">
    <source>
        <dbReference type="Proteomes" id="UP000247465"/>
    </source>
</evidence>
<dbReference type="Proteomes" id="UP000247465">
    <property type="component" value="Chromosome"/>
</dbReference>
<protein>
    <submittedName>
        <fullName evidence="4">1,5-anhydro-D-fructose reductase</fullName>
        <ecNumber evidence="4">1.1.1.292</ecNumber>
    </submittedName>
</protein>
<feature type="domain" description="Gfo/Idh/MocA-like oxidoreductase C-terminal" evidence="3">
    <location>
        <begin position="139"/>
        <end position="361"/>
    </location>
</feature>
<name>A0A2Z4AC42_9BACT</name>
<feature type="domain" description="Gfo/Idh/MocA-like oxidoreductase N-terminal" evidence="2">
    <location>
        <begin position="7"/>
        <end position="125"/>
    </location>
</feature>
<dbReference type="Gene3D" id="3.30.360.10">
    <property type="entry name" value="Dihydrodipicolinate Reductase, domain 2"/>
    <property type="match status" value="1"/>
</dbReference>
<dbReference type="InterPro" id="IPR004104">
    <property type="entry name" value="Gfo/Idh/MocA-like_OxRdtase_C"/>
</dbReference>
<dbReference type="InterPro" id="IPR036291">
    <property type="entry name" value="NAD(P)-bd_dom_sf"/>
</dbReference>
<dbReference type="EC" id="1.1.1.292" evidence="4"/>
<keyword evidence="1 4" id="KW-0560">Oxidoreductase</keyword>
<dbReference type="EMBL" id="CP029803">
    <property type="protein sequence ID" value="AWT59501.1"/>
    <property type="molecule type" value="Genomic_DNA"/>
</dbReference>
<dbReference type="Gene3D" id="3.40.50.720">
    <property type="entry name" value="NAD(P)-binding Rossmann-like Domain"/>
    <property type="match status" value="1"/>
</dbReference>
<dbReference type="InterPro" id="IPR050463">
    <property type="entry name" value="Gfo/Idh/MocA_oxidrdct_glycsds"/>
</dbReference>
<dbReference type="GO" id="GO:0033712">
    <property type="term" value="F:1,5-anhydro-D-fructose reductase (1,5-anhydro-D-mannitol-forming) activity"/>
    <property type="evidence" value="ECO:0007669"/>
    <property type="project" value="UniProtKB-EC"/>
</dbReference>
<dbReference type="PANTHER" id="PTHR43818">
    <property type="entry name" value="BCDNA.GH03377"/>
    <property type="match status" value="1"/>
</dbReference>
<dbReference type="Pfam" id="PF02894">
    <property type="entry name" value="GFO_IDH_MocA_C"/>
    <property type="match status" value="1"/>
</dbReference>
<dbReference type="SUPFAM" id="SSF55347">
    <property type="entry name" value="Glyceraldehyde-3-phosphate dehydrogenase-like, C-terminal domain"/>
    <property type="match status" value="1"/>
</dbReference>